<dbReference type="EMBL" id="MZ326863">
    <property type="protein sequence ID" value="QYW02307.1"/>
    <property type="molecule type" value="Genomic_DNA"/>
</dbReference>
<reference evidence="1" key="1">
    <citation type="submission" date="2021-06" db="EMBL/GenBank/DDBJ databases">
        <title>Complete genome sequence of Burkholderia cenocepacia phage Paku.</title>
        <authorList>
            <person name="Rezene S."/>
            <person name="Yao G."/>
            <person name="Burrowes B."/>
            <person name="Liu M."/>
            <person name="Gill J."/>
        </authorList>
    </citation>
    <scope>NUCLEOTIDE SEQUENCE</scope>
</reference>
<evidence type="ECO:0000313" key="2">
    <source>
        <dbReference type="Proteomes" id="UP000827220"/>
    </source>
</evidence>
<organism evidence="1 2">
    <name type="scientific">Burkholderia phage Paku</name>
    <dbReference type="NCBI Taxonomy" id="2859650"/>
    <lineage>
        <taxon>Viruses</taxon>
        <taxon>Duplodnaviria</taxon>
        <taxon>Heunggongvirae</taxon>
        <taxon>Uroviricota</taxon>
        <taxon>Caudoviricetes</taxon>
        <taxon>Autographivirales</taxon>
        <taxon>Autonotataviridae</taxon>
        <taxon>Pakuvirus</taxon>
        <taxon>Pakuvirus paku</taxon>
    </lineage>
</organism>
<gene>
    <name evidence="1" type="ORF">CPT_Paku_013</name>
</gene>
<proteinExistence type="predicted"/>
<evidence type="ECO:0000313" key="1">
    <source>
        <dbReference type="EMBL" id="QYW02307.1"/>
    </source>
</evidence>
<keyword evidence="2" id="KW-1185">Reference proteome</keyword>
<accession>A0AAE8BIL0</accession>
<name>A0AAE8BIL0_9CAUD</name>
<dbReference type="Proteomes" id="UP000827220">
    <property type="component" value="Segment"/>
</dbReference>
<sequence>MQSKLKARIAHNLKNHTITKPNGKRITVPSSDKYVAERVLGNAMGLAFAQALVGRIA</sequence>
<protein>
    <submittedName>
        <fullName evidence="1">Uncharacterized protein</fullName>
    </submittedName>
</protein>